<comment type="subcellular location">
    <subcellularLocation>
        <location evidence="1">Membrane</location>
        <topology evidence="1">Multi-pass membrane protein</topology>
    </subcellularLocation>
</comment>
<dbReference type="PANTHER" id="PTHR37306">
    <property type="entry name" value="COLICIN V PRODUCTION PROTEIN"/>
    <property type="match status" value="1"/>
</dbReference>
<proteinExistence type="predicted"/>
<dbReference type="Pfam" id="PF02674">
    <property type="entry name" value="Colicin_V"/>
    <property type="match status" value="1"/>
</dbReference>
<dbReference type="Proteomes" id="UP001596143">
    <property type="component" value="Unassembled WGS sequence"/>
</dbReference>
<sequence length="183" mass="20980">MLSIIIVVILIVSFFVGLKRGFILQLLRFLSFFISLFVAFYFYRDMANFLRLWFPSPDFSGNGDSIVSVVVTSFDLESVYYAVIAFFILFILTKILLNIVGSALNVVARIPVFRTVNSFLGAFLAFLEAYLILFVLLVILSFLPMDAVQQAVQQSIVAQWMIQHTPFLSDWLHGLWLTEMHFL</sequence>
<feature type="transmembrane region" description="Helical" evidence="5">
    <location>
        <begin position="119"/>
        <end position="143"/>
    </location>
</feature>
<evidence type="ECO:0000256" key="2">
    <source>
        <dbReference type="ARBA" id="ARBA00022692"/>
    </source>
</evidence>
<keyword evidence="2 5" id="KW-0812">Transmembrane</keyword>
<evidence type="ECO:0000313" key="6">
    <source>
        <dbReference type="EMBL" id="MFC5629153.1"/>
    </source>
</evidence>
<dbReference type="InterPro" id="IPR003825">
    <property type="entry name" value="Colicin-V_CvpA"/>
</dbReference>
<reference evidence="7" key="1">
    <citation type="journal article" date="2019" name="Int. J. Syst. Evol. Microbiol.">
        <title>The Global Catalogue of Microorganisms (GCM) 10K type strain sequencing project: providing services to taxonomists for standard genome sequencing and annotation.</title>
        <authorList>
            <consortium name="The Broad Institute Genomics Platform"/>
            <consortium name="The Broad Institute Genome Sequencing Center for Infectious Disease"/>
            <person name="Wu L."/>
            <person name="Ma J."/>
        </authorList>
    </citation>
    <scope>NUCLEOTIDE SEQUENCE [LARGE SCALE GENOMIC DNA]</scope>
    <source>
        <strain evidence="7">CGMCC 1.15790</strain>
    </source>
</reference>
<comment type="caution">
    <text evidence="6">The sequence shown here is derived from an EMBL/GenBank/DDBJ whole genome shotgun (WGS) entry which is preliminary data.</text>
</comment>
<keyword evidence="4 5" id="KW-0472">Membrane</keyword>
<gene>
    <name evidence="6" type="ORF">ACFPTR_09785</name>
</gene>
<accession>A0ABW0U872</accession>
<name>A0ABW0U872_9BACI</name>
<feature type="transmembrane region" description="Helical" evidence="5">
    <location>
        <begin position="79"/>
        <end position="107"/>
    </location>
</feature>
<dbReference type="RefSeq" id="WP_270897878.1">
    <property type="nucleotide sequence ID" value="NZ_JBHSPF010000051.1"/>
</dbReference>
<evidence type="ECO:0000256" key="4">
    <source>
        <dbReference type="ARBA" id="ARBA00023136"/>
    </source>
</evidence>
<keyword evidence="7" id="KW-1185">Reference proteome</keyword>
<evidence type="ECO:0000256" key="5">
    <source>
        <dbReference type="SAM" id="Phobius"/>
    </source>
</evidence>
<dbReference type="PANTHER" id="PTHR37306:SF1">
    <property type="entry name" value="COLICIN V PRODUCTION PROTEIN"/>
    <property type="match status" value="1"/>
</dbReference>
<evidence type="ECO:0000256" key="1">
    <source>
        <dbReference type="ARBA" id="ARBA00004141"/>
    </source>
</evidence>
<protein>
    <submittedName>
        <fullName evidence="6">CvpA family protein</fullName>
    </submittedName>
</protein>
<feature type="transmembrane region" description="Helical" evidence="5">
    <location>
        <begin position="21"/>
        <end position="43"/>
    </location>
</feature>
<organism evidence="6 7">
    <name type="scientific">Aliibacillus thermotolerans</name>
    <dbReference type="NCBI Taxonomy" id="1834418"/>
    <lineage>
        <taxon>Bacteria</taxon>
        <taxon>Bacillati</taxon>
        <taxon>Bacillota</taxon>
        <taxon>Bacilli</taxon>
        <taxon>Bacillales</taxon>
        <taxon>Bacillaceae</taxon>
        <taxon>Aliibacillus</taxon>
    </lineage>
</organism>
<evidence type="ECO:0000313" key="7">
    <source>
        <dbReference type="Proteomes" id="UP001596143"/>
    </source>
</evidence>
<evidence type="ECO:0000256" key="3">
    <source>
        <dbReference type="ARBA" id="ARBA00022989"/>
    </source>
</evidence>
<keyword evidence="3 5" id="KW-1133">Transmembrane helix</keyword>
<dbReference type="EMBL" id="JBHSPF010000051">
    <property type="protein sequence ID" value="MFC5629153.1"/>
    <property type="molecule type" value="Genomic_DNA"/>
</dbReference>